<reference evidence="2 3" key="1">
    <citation type="journal article" date="2007" name="Proc. Natl. Acad. Sci. U.S.A.">
        <title>Characterization of a marine gammaproteobacterium capable of aerobic anoxygenic photosynthesis.</title>
        <authorList>
            <person name="Fuchs B.M."/>
            <person name="Spring S."/>
            <person name="Teeling H."/>
            <person name="Quast C."/>
            <person name="Wulf J."/>
            <person name="Schattenhofer M."/>
            <person name="Yan S."/>
            <person name="Ferriera S."/>
            <person name="Johnson J."/>
            <person name="Glockner F.O."/>
            <person name="Amann R."/>
        </authorList>
    </citation>
    <scope>NUCLEOTIDE SEQUENCE [LARGE SCALE GENOMIC DNA]</scope>
    <source>
        <strain evidence="2">KT71</strain>
    </source>
</reference>
<name>A4A4J1_9GAMM</name>
<evidence type="ECO:0000256" key="1">
    <source>
        <dbReference type="SAM" id="MobiDB-lite"/>
    </source>
</evidence>
<dbReference type="STRING" id="314285.KT71_08802"/>
<feature type="region of interest" description="Disordered" evidence="1">
    <location>
        <begin position="237"/>
        <end position="279"/>
    </location>
</feature>
<dbReference type="AlphaFoldDB" id="A4A4J1"/>
<feature type="region of interest" description="Disordered" evidence="1">
    <location>
        <begin position="71"/>
        <end position="92"/>
    </location>
</feature>
<dbReference type="eggNOG" id="ENOG50342KW">
    <property type="taxonomic scope" value="Bacteria"/>
</dbReference>
<sequence length="515" mass="57725">MNAQTDFEFTNAILFAPAKDGLFRHLWALTNNDSWSAIESAVERSTKDLPFQVPGEPLTFVIQGVTSHLRKAHGKKKKTDSKETTLRTASHGKRRDMPFESLLIDLEPSNTATVLTPLVLVASALATDDTRKQAANVVRFLRTRLQRPETGRGQVLTQEQKELLNWLTEDPGSYSQLRETLDTAVKSKPRDGDNFDDVRGTAAKIIELIDISDNILLAHQEELTEEDSYPAMKARKEHQPLGFLTSPRSLDIKERDSEGTTQEPDDSPTDAASDKTTKSWQAIEQATCLDKTRINPNFAAIIGDSIAETTTSLQTAVDQGRPFTANAVACVAFVIGITTSYNAHDERLIKRPLFGPDLLPNGQQMARSVRKAQNQFSPPEDLEDLYVKTVMEFSLELPQAIQAMLEPIRRGRGDQVTLMDLYEETGLEKKKNYVREWLDQITEQHHITSPTVRSFENELREYLSASTDAALAPIYWITGSDNHEPPTDAYYLAMSVTELTGIFQRALENYLKGEL</sequence>
<dbReference type="Proteomes" id="UP000019205">
    <property type="component" value="Chromosome"/>
</dbReference>
<organism evidence="2 3">
    <name type="scientific">Congregibacter litoralis KT71</name>
    <dbReference type="NCBI Taxonomy" id="314285"/>
    <lineage>
        <taxon>Bacteria</taxon>
        <taxon>Pseudomonadati</taxon>
        <taxon>Pseudomonadota</taxon>
        <taxon>Gammaproteobacteria</taxon>
        <taxon>Cellvibrionales</taxon>
        <taxon>Halieaceae</taxon>
        <taxon>Congregibacter</taxon>
    </lineage>
</organism>
<accession>A4A4J1</accession>
<protein>
    <submittedName>
        <fullName evidence="2">Uncharacterized protein</fullName>
    </submittedName>
</protein>
<proteinExistence type="predicted"/>
<reference evidence="2 3" key="2">
    <citation type="journal article" date="2009" name="PLoS ONE">
        <title>The photosynthetic apparatus and its regulation in the aerobic gammaproteobacterium Congregibacter litoralis gen. nov., sp. nov.</title>
        <authorList>
            <person name="Spring S."/>
            <person name="Lunsdorf H."/>
            <person name="Fuchs B.M."/>
            <person name="Tindall B.J."/>
        </authorList>
    </citation>
    <scope>NUCLEOTIDE SEQUENCE [LARGE SCALE GENOMIC DNA]</scope>
    <source>
        <strain evidence="2">KT71</strain>
    </source>
</reference>
<gene>
    <name evidence="2" type="ORF">KT71_08802</name>
</gene>
<evidence type="ECO:0000313" key="2">
    <source>
        <dbReference type="EMBL" id="EAQ98712.2"/>
    </source>
</evidence>
<keyword evidence="3" id="KW-1185">Reference proteome</keyword>
<comment type="caution">
    <text evidence="2">The sequence shown here is derived from an EMBL/GenBank/DDBJ whole genome shotgun (WGS) entry which is preliminary data.</text>
</comment>
<evidence type="ECO:0000313" key="3">
    <source>
        <dbReference type="Proteomes" id="UP000019205"/>
    </source>
</evidence>
<dbReference type="HOGENOM" id="CLU_528646_0_0_6"/>
<dbReference type="EMBL" id="AAOA02000003">
    <property type="protein sequence ID" value="EAQ98712.2"/>
    <property type="molecule type" value="Genomic_DNA"/>
</dbReference>